<dbReference type="AlphaFoldDB" id="A0A4U5N645"/>
<proteinExistence type="predicted"/>
<keyword evidence="2" id="KW-1185">Reference proteome</keyword>
<protein>
    <submittedName>
        <fullName evidence="1">Uncharacterized protein</fullName>
    </submittedName>
</protein>
<reference evidence="1 2" key="2">
    <citation type="journal article" date="2019" name="G3 (Bethesda)">
        <title>Hybrid Assembly of the Genome of the Entomopathogenic Nematode Steinernema carpocapsae Identifies the X-Chromosome.</title>
        <authorList>
            <person name="Serra L."/>
            <person name="Macchietto M."/>
            <person name="Macias-Munoz A."/>
            <person name="McGill C.J."/>
            <person name="Rodriguez I.M."/>
            <person name="Rodriguez B."/>
            <person name="Murad R."/>
            <person name="Mortazavi A."/>
        </authorList>
    </citation>
    <scope>NUCLEOTIDE SEQUENCE [LARGE SCALE GENOMIC DNA]</scope>
    <source>
        <strain evidence="1 2">ALL</strain>
    </source>
</reference>
<name>A0A4U5N645_STECR</name>
<accession>A0A4U5N645</accession>
<dbReference type="EMBL" id="AZBU02000005">
    <property type="protein sequence ID" value="TKR77651.1"/>
    <property type="molecule type" value="Genomic_DNA"/>
</dbReference>
<dbReference type="Proteomes" id="UP000298663">
    <property type="component" value="Unassembled WGS sequence"/>
</dbReference>
<gene>
    <name evidence="1" type="ORF">L596_018581</name>
</gene>
<reference evidence="1 2" key="1">
    <citation type="journal article" date="2015" name="Genome Biol.">
        <title>Comparative genomics of Steinernema reveals deeply conserved gene regulatory networks.</title>
        <authorList>
            <person name="Dillman A.R."/>
            <person name="Macchietto M."/>
            <person name="Porter C.F."/>
            <person name="Rogers A."/>
            <person name="Williams B."/>
            <person name="Antoshechkin I."/>
            <person name="Lee M.M."/>
            <person name="Goodwin Z."/>
            <person name="Lu X."/>
            <person name="Lewis E.E."/>
            <person name="Goodrich-Blair H."/>
            <person name="Stock S.P."/>
            <person name="Adams B.J."/>
            <person name="Sternberg P.W."/>
            <person name="Mortazavi A."/>
        </authorList>
    </citation>
    <scope>NUCLEOTIDE SEQUENCE [LARGE SCALE GENOMIC DNA]</scope>
    <source>
        <strain evidence="1 2">ALL</strain>
    </source>
</reference>
<evidence type="ECO:0000313" key="1">
    <source>
        <dbReference type="EMBL" id="TKR77651.1"/>
    </source>
</evidence>
<comment type="caution">
    <text evidence="1">The sequence shown here is derived from an EMBL/GenBank/DDBJ whole genome shotgun (WGS) entry which is preliminary data.</text>
</comment>
<evidence type="ECO:0000313" key="2">
    <source>
        <dbReference type="Proteomes" id="UP000298663"/>
    </source>
</evidence>
<sequence length="135" mass="15141">MQKTIMSAVVRQQFVSLVSFVDVVAFGRSAPVRRRRVVPASAFQTKHNKITSNEENNSSQSRPTTSQKYLFLTLVRFGILNQATFVTLAEPFRPFNRTLALEGPPRFCNSQLPAGGGSGHHVTTAHFHRFPCFDF</sequence>
<organism evidence="1 2">
    <name type="scientific">Steinernema carpocapsae</name>
    <name type="common">Entomopathogenic nematode</name>
    <dbReference type="NCBI Taxonomy" id="34508"/>
    <lineage>
        <taxon>Eukaryota</taxon>
        <taxon>Metazoa</taxon>
        <taxon>Ecdysozoa</taxon>
        <taxon>Nematoda</taxon>
        <taxon>Chromadorea</taxon>
        <taxon>Rhabditida</taxon>
        <taxon>Tylenchina</taxon>
        <taxon>Panagrolaimomorpha</taxon>
        <taxon>Strongyloidoidea</taxon>
        <taxon>Steinernematidae</taxon>
        <taxon>Steinernema</taxon>
    </lineage>
</organism>